<accession>A0A0C9XSS8</accession>
<reference evidence="2 3" key="1">
    <citation type="submission" date="2014-04" db="EMBL/GenBank/DDBJ databases">
        <authorList>
            <consortium name="DOE Joint Genome Institute"/>
            <person name="Kuo A."/>
            <person name="Kohler A."/>
            <person name="Nagy L.G."/>
            <person name="Floudas D."/>
            <person name="Copeland A."/>
            <person name="Barry K.W."/>
            <person name="Cichocki N."/>
            <person name="Veneault-Fourrey C."/>
            <person name="LaButti K."/>
            <person name="Lindquist E.A."/>
            <person name="Lipzen A."/>
            <person name="Lundell T."/>
            <person name="Morin E."/>
            <person name="Murat C."/>
            <person name="Sun H."/>
            <person name="Tunlid A."/>
            <person name="Henrissat B."/>
            <person name="Grigoriev I.V."/>
            <person name="Hibbett D.S."/>
            <person name="Martin F."/>
            <person name="Nordberg H.P."/>
            <person name="Cantor M.N."/>
            <person name="Hua S.X."/>
        </authorList>
    </citation>
    <scope>NUCLEOTIDE SEQUENCE [LARGE SCALE GENOMIC DNA]</scope>
    <source>
        <strain evidence="2 3">LaAM-08-1</strain>
    </source>
</reference>
<protein>
    <submittedName>
        <fullName evidence="2">Uncharacterized protein</fullName>
    </submittedName>
</protein>
<dbReference type="HOGENOM" id="CLU_1810743_0_0_1"/>
<dbReference type="Proteomes" id="UP000054477">
    <property type="component" value="Unassembled WGS sequence"/>
</dbReference>
<dbReference type="OrthoDB" id="3111002at2759"/>
<dbReference type="EMBL" id="KN838657">
    <property type="protein sequence ID" value="KIJ98942.1"/>
    <property type="molecule type" value="Genomic_DNA"/>
</dbReference>
<name>A0A0C9XSS8_9AGAR</name>
<reference evidence="3" key="2">
    <citation type="submission" date="2015-01" db="EMBL/GenBank/DDBJ databases">
        <title>Evolutionary Origins and Diversification of the Mycorrhizal Mutualists.</title>
        <authorList>
            <consortium name="DOE Joint Genome Institute"/>
            <consortium name="Mycorrhizal Genomics Consortium"/>
            <person name="Kohler A."/>
            <person name="Kuo A."/>
            <person name="Nagy L.G."/>
            <person name="Floudas D."/>
            <person name="Copeland A."/>
            <person name="Barry K.W."/>
            <person name="Cichocki N."/>
            <person name="Veneault-Fourrey C."/>
            <person name="LaButti K."/>
            <person name="Lindquist E.A."/>
            <person name="Lipzen A."/>
            <person name="Lundell T."/>
            <person name="Morin E."/>
            <person name="Murat C."/>
            <person name="Riley R."/>
            <person name="Ohm R."/>
            <person name="Sun H."/>
            <person name="Tunlid A."/>
            <person name="Henrissat B."/>
            <person name="Grigoriev I.V."/>
            <person name="Hibbett D.S."/>
            <person name="Martin F."/>
        </authorList>
    </citation>
    <scope>NUCLEOTIDE SEQUENCE [LARGE SCALE GENOMIC DNA]</scope>
    <source>
        <strain evidence="3">LaAM-08-1</strain>
    </source>
</reference>
<feature type="compositionally biased region" description="Low complexity" evidence="1">
    <location>
        <begin position="100"/>
        <end position="112"/>
    </location>
</feature>
<feature type="compositionally biased region" description="Basic and acidic residues" evidence="1">
    <location>
        <begin position="124"/>
        <end position="135"/>
    </location>
</feature>
<organism evidence="2 3">
    <name type="scientific">Laccaria amethystina LaAM-08-1</name>
    <dbReference type="NCBI Taxonomy" id="1095629"/>
    <lineage>
        <taxon>Eukaryota</taxon>
        <taxon>Fungi</taxon>
        <taxon>Dikarya</taxon>
        <taxon>Basidiomycota</taxon>
        <taxon>Agaricomycotina</taxon>
        <taxon>Agaricomycetes</taxon>
        <taxon>Agaricomycetidae</taxon>
        <taxon>Agaricales</taxon>
        <taxon>Agaricineae</taxon>
        <taxon>Hydnangiaceae</taxon>
        <taxon>Laccaria</taxon>
    </lineage>
</organism>
<proteinExistence type="predicted"/>
<feature type="region of interest" description="Disordered" evidence="1">
    <location>
        <begin position="100"/>
        <end position="143"/>
    </location>
</feature>
<keyword evidence="3" id="KW-1185">Reference proteome</keyword>
<evidence type="ECO:0000313" key="3">
    <source>
        <dbReference type="Proteomes" id="UP000054477"/>
    </source>
</evidence>
<evidence type="ECO:0000256" key="1">
    <source>
        <dbReference type="SAM" id="MobiDB-lite"/>
    </source>
</evidence>
<feature type="non-terminal residue" evidence="2">
    <location>
        <position position="1"/>
    </location>
</feature>
<gene>
    <name evidence="2" type="ORF">K443DRAFT_103034</name>
</gene>
<evidence type="ECO:0000313" key="2">
    <source>
        <dbReference type="EMBL" id="KIJ98942.1"/>
    </source>
</evidence>
<sequence length="143" mass="16103">ESGGMKFGRKACYFFHSGVLLFRRNDRIPELRPECSAKFTGTECHGIRLFGILRLFVYLTPVAKQTQHSSLPPPTILFAALSIRHRPPTRARTTVTTTTTTTIRHRPTTATTKNDGTRTCQVRRGNETTDDDKCRRSSYSAVS</sequence>
<dbReference type="AlphaFoldDB" id="A0A0C9XSS8"/>